<evidence type="ECO:0000259" key="8">
    <source>
        <dbReference type="Pfam" id="PF08648"/>
    </source>
</evidence>
<comment type="subcellular location">
    <subcellularLocation>
        <location evidence="2">Nucleus</location>
    </subcellularLocation>
</comment>
<gene>
    <name evidence="9" type="ORF">CAUPRSCDRAFT_6501</name>
</gene>
<dbReference type="AlphaFoldDB" id="A0A4P9X136"/>
<dbReference type="GO" id="GO:0006397">
    <property type="term" value="P:mRNA processing"/>
    <property type="evidence" value="ECO:0007669"/>
    <property type="project" value="UniProtKB-KW"/>
</dbReference>
<reference evidence="10" key="1">
    <citation type="journal article" date="2018" name="Nat. Microbiol.">
        <title>Leveraging single-cell genomics to expand the fungal tree of life.</title>
        <authorList>
            <person name="Ahrendt S.R."/>
            <person name="Quandt C.A."/>
            <person name="Ciobanu D."/>
            <person name="Clum A."/>
            <person name="Salamov A."/>
            <person name="Andreopoulos B."/>
            <person name="Cheng J.F."/>
            <person name="Woyke T."/>
            <person name="Pelin A."/>
            <person name="Henrissat B."/>
            <person name="Reynolds N.K."/>
            <person name="Benny G.L."/>
            <person name="Smith M.E."/>
            <person name="James T.Y."/>
            <person name="Grigoriev I.V."/>
        </authorList>
    </citation>
    <scope>NUCLEOTIDE SEQUENCE [LARGE SCALE GENOMIC DNA]</scope>
    <source>
        <strain evidence="10">ATCC 52028</strain>
    </source>
</reference>
<comment type="function">
    <text evidence="1">May play a role in mRNA splicing.</text>
</comment>
<name>A0A4P9X136_9FUNG</name>
<dbReference type="PANTHER" id="PTHR31077">
    <property type="entry name" value="U4/U6.U5 SMALL NUCLEAR RIBONUCLEOPROTEIN 27 KDA PROTEIN"/>
    <property type="match status" value="1"/>
</dbReference>
<proteinExistence type="inferred from homology"/>
<dbReference type="Pfam" id="PF08648">
    <property type="entry name" value="SNRNP27"/>
    <property type="match status" value="1"/>
</dbReference>
<accession>A0A4P9X136</accession>
<sequence>TATGANDPEEDEAAQMARLMGFTGFKTTQETHVAGTAGGVCHVVKPRKYRQFMNRPGGFNRSLSPS</sequence>
<evidence type="ECO:0000256" key="4">
    <source>
        <dbReference type="ARBA" id="ARBA00011825"/>
    </source>
</evidence>
<dbReference type="GO" id="GO:0071011">
    <property type="term" value="C:precatalytic spliceosome"/>
    <property type="evidence" value="ECO:0007669"/>
    <property type="project" value="TreeGrafter"/>
</dbReference>
<comment type="similarity">
    <text evidence="3">Belongs to the SNUT3 family.</text>
</comment>
<dbReference type="Proteomes" id="UP000268535">
    <property type="component" value="Unassembled WGS sequence"/>
</dbReference>
<evidence type="ECO:0000313" key="9">
    <source>
        <dbReference type="EMBL" id="RKO97456.1"/>
    </source>
</evidence>
<keyword evidence="7" id="KW-0539">Nucleus</keyword>
<evidence type="ECO:0000256" key="3">
    <source>
        <dbReference type="ARBA" id="ARBA00008218"/>
    </source>
</evidence>
<protein>
    <submittedName>
        <fullName evidence="9">DUF1777-domain-containing protein</fullName>
    </submittedName>
</protein>
<evidence type="ECO:0000256" key="6">
    <source>
        <dbReference type="ARBA" id="ARBA00023187"/>
    </source>
</evidence>
<dbReference type="EMBL" id="ML009263">
    <property type="protein sequence ID" value="RKO97456.1"/>
    <property type="molecule type" value="Genomic_DNA"/>
</dbReference>
<keyword evidence="5" id="KW-0507">mRNA processing</keyword>
<keyword evidence="6" id="KW-0508">mRNA splicing</keyword>
<evidence type="ECO:0000313" key="10">
    <source>
        <dbReference type="Proteomes" id="UP000268535"/>
    </source>
</evidence>
<evidence type="ECO:0000256" key="5">
    <source>
        <dbReference type="ARBA" id="ARBA00022664"/>
    </source>
</evidence>
<evidence type="ECO:0000256" key="7">
    <source>
        <dbReference type="ARBA" id="ARBA00023242"/>
    </source>
</evidence>
<dbReference type="InterPro" id="IPR013957">
    <property type="entry name" value="SNRNP27"/>
</dbReference>
<feature type="non-terminal residue" evidence="9">
    <location>
        <position position="1"/>
    </location>
</feature>
<organism evidence="9 10">
    <name type="scientific">Caulochytrium protostelioides</name>
    <dbReference type="NCBI Taxonomy" id="1555241"/>
    <lineage>
        <taxon>Eukaryota</taxon>
        <taxon>Fungi</taxon>
        <taxon>Fungi incertae sedis</taxon>
        <taxon>Chytridiomycota</taxon>
        <taxon>Chytridiomycota incertae sedis</taxon>
        <taxon>Chytridiomycetes</taxon>
        <taxon>Caulochytriales</taxon>
        <taxon>Caulochytriaceae</taxon>
        <taxon>Caulochytrium</taxon>
    </lineage>
</organism>
<dbReference type="PANTHER" id="PTHR31077:SF1">
    <property type="entry name" value="U4_U6.U5 SMALL NUCLEAR RIBONUCLEOPROTEIN 27 KDA PROTEIN"/>
    <property type="match status" value="1"/>
</dbReference>
<feature type="domain" description="U4/U6.U5 small nuclear ribonucleoprotein 27kDa protein" evidence="8">
    <location>
        <begin position="11"/>
        <end position="65"/>
    </location>
</feature>
<evidence type="ECO:0000256" key="1">
    <source>
        <dbReference type="ARBA" id="ARBA00003632"/>
    </source>
</evidence>
<comment type="subunit">
    <text evidence="4">Part of a tri-snRNP complex.</text>
</comment>
<dbReference type="GO" id="GO:0008380">
    <property type="term" value="P:RNA splicing"/>
    <property type="evidence" value="ECO:0007669"/>
    <property type="project" value="UniProtKB-KW"/>
</dbReference>
<evidence type="ECO:0000256" key="2">
    <source>
        <dbReference type="ARBA" id="ARBA00004123"/>
    </source>
</evidence>